<feature type="transmembrane region" description="Helical" evidence="7">
    <location>
        <begin position="192"/>
        <end position="213"/>
    </location>
</feature>
<evidence type="ECO:0000256" key="1">
    <source>
        <dbReference type="ARBA" id="ARBA00004141"/>
    </source>
</evidence>
<keyword evidence="3 7" id="KW-0812">Transmembrane</keyword>
<dbReference type="GO" id="GO:0016020">
    <property type="term" value="C:membrane"/>
    <property type="evidence" value="ECO:0007669"/>
    <property type="project" value="UniProtKB-SubCell"/>
</dbReference>
<evidence type="ECO:0008006" key="10">
    <source>
        <dbReference type="Google" id="ProtNLM"/>
    </source>
</evidence>
<feature type="transmembrane region" description="Helical" evidence="7">
    <location>
        <begin position="107"/>
        <end position="125"/>
    </location>
</feature>
<dbReference type="EMBL" id="JAIFRP010000050">
    <property type="protein sequence ID" value="KAK2580557.1"/>
    <property type="molecule type" value="Genomic_DNA"/>
</dbReference>
<evidence type="ECO:0000256" key="5">
    <source>
        <dbReference type="ARBA" id="ARBA00023136"/>
    </source>
</evidence>
<organism evidence="8 9">
    <name type="scientific">Odynerus spinipes</name>
    <dbReference type="NCBI Taxonomy" id="1348599"/>
    <lineage>
        <taxon>Eukaryota</taxon>
        <taxon>Metazoa</taxon>
        <taxon>Ecdysozoa</taxon>
        <taxon>Arthropoda</taxon>
        <taxon>Hexapoda</taxon>
        <taxon>Insecta</taxon>
        <taxon>Pterygota</taxon>
        <taxon>Neoptera</taxon>
        <taxon>Endopterygota</taxon>
        <taxon>Hymenoptera</taxon>
        <taxon>Apocrita</taxon>
        <taxon>Aculeata</taxon>
        <taxon>Vespoidea</taxon>
        <taxon>Vespidae</taxon>
        <taxon>Eumeninae</taxon>
        <taxon>Odynerus</taxon>
    </lineage>
</organism>
<dbReference type="AlphaFoldDB" id="A0AAD9RIT6"/>
<evidence type="ECO:0000256" key="4">
    <source>
        <dbReference type="ARBA" id="ARBA00022989"/>
    </source>
</evidence>
<sequence>MILSTKIEEVDNKIKWMNSRACTNEAYNPTSIEHVANVATHGIWIVPSIIGSLELLRRSVTWTQLVSACVYGTSLILVFVVSTFFHSVHYCNHNRHLKDALHRCDRAMIYIFIAASYFPWLNVEHFPGDTLLFIMRYAVWIMAMLGILYQQIFHERYKMLETIMYLLMGIGPSIAIINIRDYYNIAELKTGGFIYIFAAAAGFHYYAILNHVFPTVSSASMIDPSGVPSLPHIIKSHVDI</sequence>
<feature type="transmembrane region" description="Helical" evidence="7">
    <location>
        <begin position="131"/>
        <end position="150"/>
    </location>
</feature>
<feature type="transmembrane region" description="Helical" evidence="7">
    <location>
        <begin position="65"/>
        <end position="86"/>
    </location>
</feature>
<protein>
    <recommendedName>
        <fullName evidence="10">Monocyte to macrophage differentiation factor 2</fullName>
    </recommendedName>
</protein>
<reference evidence="8" key="2">
    <citation type="journal article" date="2023" name="Commun. Biol.">
        <title>Intrasexual cuticular hydrocarbon dimorphism in a wasp sheds light on hydrocarbon biosynthesis genes in Hymenoptera.</title>
        <authorList>
            <person name="Moris V.C."/>
            <person name="Podsiadlowski L."/>
            <person name="Martin S."/>
            <person name="Oeyen J.P."/>
            <person name="Donath A."/>
            <person name="Petersen M."/>
            <person name="Wilbrandt J."/>
            <person name="Misof B."/>
            <person name="Liedtke D."/>
            <person name="Thamm M."/>
            <person name="Scheiner R."/>
            <person name="Schmitt T."/>
            <person name="Niehuis O."/>
        </authorList>
    </citation>
    <scope>NUCLEOTIDE SEQUENCE</scope>
    <source>
        <strain evidence="8">GBR_01_08_01A</strain>
    </source>
</reference>
<dbReference type="Proteomes" id="UP001258017">
    <property type="component" value="Unassembled WGS sequence"/>
</dbReference>
<keyword evidence="4 7" id="KW-1133">Transmembrane helix</keyword>
<dbReference type="Pfam" id="PF03006">
    <property type="entry name" value="HlyIII"/>
    <property type="match status" value="1"/>
</dbReference>
<evidence type="ECO:0000256" key="2">
    <source>
        <dbReference type="ARBA" id="ARBA00007018"/>
    </source>
</evidence>
<dbReference type="PANTHER" id="PTHR20855">
    <property type="entry name" value="ADIPOR/PROGESTIN RECEPTOR-RELATED"/>
    <property type="match status" value="1"/>
</dbReference>
<accession>A0AAD9RIT6</accession>
<keyword evidence="9" id="KW-1185">Reference proteome</keyword>
<dbReference type="InterPro" id="IPR004254">
    <property type="entry name" value="AdipoR/HlyIII-related"/>
</dbReference>
<reference evidence="8" key="1">
    <citation type="submission" date="2021-08" db="EMBL/GenBank/DDBJ databases">
        <authorList>
            <person name="Misof B."/>
            <person name="Oliver O."/>
            <person name="Podsiadlowski L."/>
            <person name="Donath A."/>
            <person name="Peters R."/>
            <person name="Mayer C."/>
            <person name="Rust J."/>
            <person name="Gunkel S."/>
            <person name="Lesny P."/>
            <person name="Martin S."/>
            <person name="Oeyen J.P."/>
            <person name="Petersen M."/>
            <person name="Panagiotis P."/>
            <person name="Wilbrandt J."/>
            <person name="Tanja T."/>
        </authorList>
    </citation>
    <scope>NUCLEOTIDE SEQUENCE</scope>
    <source>
        <strain evidence="8">GBR_01_08_01A</strain>
        <tissue evidence="8">Thorax + abdomen</tissue>
    </source>
</reference>
<evidence type="ECO:0000256" key="6">
    <source>
        <dbReference type="PIRSR" id="PIRSR604254-1"/>
    </source>
</evidence>
<comment type="subcellular location">
    <subcellularLocation>
        <location evidence="1">Membrane</location>
        <topology evidence="1">Multi-pass membrane protein</topology>
    </subcellularLocation>
</comment>
<feature type="binding site" evidence="6">
    <location>
        <position position="86"/>
    </location>
    <ligand>
        <name>Zn(2+)</name>
        <dbReference type="ChEBI" id="CHEBI:29105"/>
    </ligand>
</feature>
<keyword evidence="6" id="KW-0862">Zinc</keyword>
<gene>
    <name evidence="8" type="ORF">KPH14_007686</name>
</gene>
<dbReference type="PANTHER" id="PTHR20855:SF3">
    <property type="entry name" value="LD03007P"/>
    <property type="match status" value="1"/>
</dbReference>
<evidence type="ECO:0000256" key="7">
    <source>
        <dbReference type="SAM" id="Phobius"/>
    </source>
</evidence>
<evidence type="ECO:0000313" key="8">
    <source>
        <dbReference type="EMBL" id="KAK2580557.1"/>
    </source>
</evidence>
<name>A0AAD9RIT6_9HYME</name>
<keyword evidence="6" id="KW-0479">Metal-binding</keyword>
<evidence type="ECO:0000313" key="9">
    <source>
        <dbReference type="Proteomes" id="UP001258017"/>
    </source>
</evidence>
<dbReference type="GO" id="GO:0046872">
    <property type="term" value="F:metal ion binding"/>
    <property type="evidence" value="ECO:0007669"/>
    <property type="project" value="UniProtKB-KW"/>
</dbReference>
<comment type="similarity">
    <text evidence="2">Belongs to the ADIPOR family.</text>
</comment>
<evidence type="ECO:0000256" key="3">
    <source>
        <dbReference type="ARBA" id="ARBA00022692"/>
    </source>
</evidence>
<proteinExistence type="inferred from homology"/>
<feature type="transmembrane region" description="Helical" evidence="7">
    <location>
        <begin position="162"/>
        <end position="180"/>
    </location>
</feature>
<comment type="caution">
    <text evidence="8">The sequence shown here is derived from an EMBL/GenBank/DDBJ whole genome shotgun (WGS) entry which is preliminary data.</text>
</comment>
<keyword evidence="5 7" id="KW-0472">Membrane</keyword>